<name>A0AAN7ITF7_QUERU</name>
<evidence type="ECO:0000259" key="1">
    <source>
        <dbReference type="Pfam" id="PF13456"/>
    </source>
</evidence>
<dbReference type="PANTHER" id="PTHR47723">
    <property type="entry name" value="OS05G0353850 PROTEIN"/>
    <property type="match status" value="1"/>
</dbReference>
<dbReference type="GO" id="GO:0004523">
    <property type="term" value="F:RNA-DNA hybrid ribonuclease activity"/>
    <property type="evidence" value="ECO:0007669"/>
    <property type="project" value="InterPro"/>
</dbReference>
<reference evidence="2 3" key="1">
    <citation type="journal article" date="2023" name="G3 (Bethesda)">
        <title>A haplotype-resolved chromosome-scale genome for Quercus rubra L. provides insights into the genetics of adaptive traits for red oak species.</title>
        <authorList>
            <person name="Kapoor B."/>
            <person name="Jenkins J."/>
            <person name="Schmutz J."/>
            <person name="Zhebentyayeva T."/>
            <person name="Kuelheim C."/>
            <person name="Coggeshall M."/>
            <person name="Heim C."/>
            <person name="Lasky J.R."/>
            <person name="Leites L."/>
            <person name="Islam-Faridi N."/>
            <person name="Romero-Severson J."/>
            <person name="DeLeo V.L."/>
            <person name="Lucas S.M."/>
            <person name="Lazic D."/>
            <person name="Gailing O."/>
            <person name="Carlson J."/>
            <person name="Staton M."/>
        </authorList>
    </citation>
    <scope>NUCLEOTIDE SEQUENCE [LARGE SCALE GENOMIC DNA]</scope>
    <source>
        <strain evidence="2">Pseudo-F2</strain>
    </source>
</reference>
<protein>
    <recommendedName>
        <fullName evidence="1">RNase H type-1 domain-containing protein</fullName>
    </recommendedName>
</protein>
<sequence length="521" mass="59580">MAGSCVLTNSVTSAIPAYIMQGTILPTRIHNGLDKINRNFIWGSTEAKRKIHLVGWDKVTGHKEEGGLGIKAAKQKNLSLTTKLCWRFKNSKGELWAETLKRKYLNRDHPRKHGFSRTWSAITKSEELCTKGSHWIIGNNSNLSFWYDKWTTFGSLRQLIQGPLTLTEETLMVKNTTVDGQWDCSQISFVIPNSWLLILKAIPLRKASVGKDILCWEGKAKGLFDSKHAYNLAFGEVGHTFSFDGRWIWNLKCYPKMHLFIWKLEDISHVLRDCHVAKKFWTEAGIPANDPEFYSSPCNRWLKSIATNCSTIPNKTFTWDTFFLFGIWNLWLQRNRCNFQHSNPKPSLSNDVETLAAEFFCLVTPLRSDRWGGLIRDDHGRWVKGFLRRIGKVSSFEAELWAIRDGLTLCTQLQIQELLIELDAKAVISLVTCNKESFAQYAPLIDDCRNLLQQHPLWKIQHCYREANTCADALAKKAVFSQLDFCILDTPPVKLSQLLIQDLSGLFCNRICNYTAPVAVV</sequence>
<dbReference type="InterPro" id="IPR044730">
    <property type="entry name" value="RNase_H-like_dom_plant"/>
</dbReference>
<accession>A0AAN7ITF7</accession>
<dbReference type="PANTHER" id="PTHR47723:SF13">
    <property type="entry name" value="PUTATIVE-RELATED"/>
    <property type="match status" value="1"/>
</dbReference>
<evidence type="ECO:0000313" key="3">
    <source>
        <dbReference type="Proteomes" id="UP001324115"/>
    </source>
</evidence>
<dbReference type="SUPFAM" id="SSF53098">
    <property type="entry name" value="Ribonuclease H-like"/>
    <property type="match status" value="1"/>
</dbReference>
<proteinExistence type="predicted"/>
<organism evidence="2 3">
    <name type="scientific">Quercus rubra</name>
    <name type="common">Northern red oak</name>
    <name type="synonym">Quercus borealis</name>
    <dbReference type="NCBI Taxonomy" id="3512"/>
    <lineage>
        <taxon>Eukaryota</taxon>
        <taxon>Viridiplantae</taxon>
        <taxon>Streptophyta</taxon>
        <taxon>Embryophyta</taxon>
        <taxon>Tracheophyta</taxon>
        <taxon>Spermatophyta</taxon>
        <taxon>Magnoliopsida</taxon>
        <taxon>eudicotyledons</taxon>
        <taxon>Gunneridae</taxon>
        <taxon>Pentapetalae</taxon>
        <taxon>rosids</taxon>
        <taxon>fabids</taxon>
        <taxon>Fagales</taxon>
        <taxon>Fagaceae</taxon>
        <taxon>Quercus</taxon>
    </lineage>
</organism>
<dbReference type="InterPro" id="IPR036397">
    <property type="entry name" value="RNaseH_sf"/>
</dbReference>
<feature type="domain" description="RNase H type-1" evidence="1">
    <location>
        <begin position="371"/>
        <end position="478"/>
    </location>
</feature>
<dbReference type="GO" id="GO:0003676">
    <property type="term" value="F:nucleic acid binding"/>
    <property type="evidence" value="ECO:0007669"/>
    <property type="project" value="InterPro"/>
</dbReference>
<dbReference type="Proteomes" id="UP001324115">
    <property type="component" value="Unassembled WGS sequence"/>
</dbReference>
<evidence type="ECO:0000313" key="2">
    <source>
        <dbReference type="EMBL" id="KAK4585625.1"/>
    </source>
</evidence>
<dbReference type="EMBL" id="JAXUIC010000006">
    <property type="protein sequence ID" value="KAK4585625.1"/>
    <property type="molecule type" value="Genomic_DNA"/>
</dbReference>
<dbReference type="Gene3D" id="3.30.420.10">
    <property type="entry name" value="Ribonuclease H-like superfamily/Ribonuclease H"/>
    <property type="match status" value="1"/>
</dbReference>
<dbReference type="InterPro" id="IPR002156">
    <property type="entry name" value="RNaseH_domain"/>
</dbReference>
<dbReference type="AlphaFoldDB" id="A0AAN7ITF7"/>
<dbReference type="InterPro" id="IPR012337">
    <property type="entry name" value="RNaseH-like_sf"/>
</dbReference>
<keyword evidence="3" id="KW-1185">Reference proteome</keyword>
<dbReference type="InterPro" id="IPR053151">
    <property type="entry name" value="RNase_H-like"/>
</dbReference>
<dbReference type="CDD" id="cd06222">
    <property type="entry name" value="RNase_H_like"/>
    <property type="match status" value="1"/>
</dbReference>
<comment type="caution">
    <text evidence="2">The sequence shown here is derived from an EMBL/GenBank/DDBJ whole genome shotgun (WGS) entry which is preliminary data.</text>
</comment>
<gene>
    <name evidence="2" type="ORF">RGQ29_023043</name>
</gene>
<dbReference type="Pfam" id="PF13456">
    <property type="entry name" value="RVT_3"/>
    <property type="match status" value="1"/>
</dbReference>